<evidence type="ECO:0000313" key="2">
    <source>
        <dbReference type="Proteomes" id="UP000008068"/>
    </source>
</evidence>
<dbReference type="Proteomes" id="UP000008068">
    <property type="component" value="Unassembled WGS sequence"/>
</dbReference>
<keyword evidence="2" id="KW-1185">Reference proteome</keyword>
<accession>G0NC65</accession>
<proteinExistence type="predicted"/>
<gene>
    <name evidence="1" type="ORF">CAEBREN_04330</name>
</gene>
<dbReference type="InParanoid" id="G0NC65"/>
<dbReference type="EMBL" id="GL379861">
    <property type="protein sequence ID" value="EGT57361.1"/>
    <property type="molecule type" value="Genomic_DNA"/>
</dbReference>
<name>G0NC65_CAEBE</name>
<sequence>MSSRSFLPGETKEEKIANRLARPNFQMADIVTPFRELRNATERTEVPHTFLLNEFRKLDAFFAGEIEFYSTVDNPGKYYYPTTIQKIKNWRGYLEKVMKNLEVYEKNPIFYNPALNDREPMYVEQKKLDEINQIISWFSNNQEVSEPATNSK</sequence>
<reference evidence="2" key="1">
    <citation type="submission" date="2011-07" db="EMBL/GenBank/DDBJ databases">
        <authorList>
            <consortium name="Caenorhabditis brenneri Sequencing and Analysis Consortium"/>
            <person name="Wilson R.K."/>
        </authorList>
    </citation>
    <scope>NUCLEOTIDE SEQUENCE [LARGE SCALE GENOMIC DNA]</scope>
    <source>
        <strain evidence="2">PB2801</strain>
    </source>
</reference>
<dbReference type="HOGENOM" id="CLU_1723950_0_0_1"/>
<protein>
    <submittedName>
        <fullName evidence="1">Uncharacterized protein</fullName>
    </submittedName>
</protein>
<organism evidence="2">
    <name type="scientific">Caenorhabditis brenneri</name>
    <name type="common">Nematode worm</name>
    <dbReference type="NCBI Taxonomy" id="135651"/>
    <lineage>
        <taxon>Eukaryota</taxon>
        <taxon>Metazoa</taxon>
        <taxon>Ecdysozoa</taxon>
        <taxon>Nematoda</taxon>
        <taxon>Chromadorea</taxon>
        <taxon>Rhabditida</taxon>
        <taxon>Rhabditina</taxon>
        <taxon>Rhabditomorpha</taxon>
        <taxon>Rhabditoidea</taxon>
        <taxon>Rhabditidae</taxon>
        <taxon>Peloderinae</taxon>
        <taxon>Caenorhabditis</taxon>
    </lineage>
</organism>
<evidence type="ECO:0000313" key="1">
    <source>
        <dbReference type="EMBL" id="EGT57361.1"/>
    </source>
</evidence>
<dbReference type="AlphaFoldDB" id="G0NC65"/>